<dbReference type="SUPFAM" id="SSF52218">
    <property type="entry name" value="Flavoproteins"/>
    <property type="match status" value="1"/>
</dbReference>
<dbReference type="Pfam" id="PF00583">
    <property type="entry name" value="Acetyltransf_1"/>
    <property type="match status" value="1"/>
</dbReference>
<sequence length="374" mass="42624">MSDPKKKILVLFGSPHKEGFTRQLAESFLAPFRDSGEWEVQEWDAYERQAKPCLGCGACQKAEACALHDLDGWDRALRDSDFLAVAAPVYNASFPAPVKAMLDRTQRYFEARFALGKKPSIAKHREAALLLTMGSEDEFALEVCSHQLGRAFSVMNTSLTGQAVWAATDRPEEHRTEALARARELGESCARSQPGKEGPRPLELRQVREESPEFPRVVELYREAFPQGERSSLVPLLEDETGGGEILSLWDGEVFAGMACLLRTQRLSHLIYFAVAPELRDRGLGSRALAAFRRRYPETPLVVDIERPWEGARNNGQRKRRKAFYLRAGFRETPVHYWWRGEPYELLSTGSLSQRDWETFWKTIRRESPQLSEY</sequence>
<dbReference type="EC" id="2.3.1.-" evidence="4"/>
<keyword evidence="1" id="KW-0285">Flavoprotein</keyword>
<dbReference type="Proteomes" id="UP000823915">
    <property type="component" value="Unassembled WGS sequence"/>
</dbReference>
<evidence type="ECO:0000313" key="4">
    <source>
        <dbReference type="EMBL" id="HIY25956.1"/>
    </source>
</evidence>
<comment type="caution">
    <text evidence="4">The sequence shown here is derived from an EMBL/GenBank/DDBJ whole genome shotgun (WGS) entry which is preliminary data.</text>
</comment>
<dbReference type="InterPro" id="IPR000182">
    <property type="entry name" value="GNAT_dom"/>
</dbReference>
<dbReference type="GO" id="GO:0016491">
    <property type="term" value="F:oxidoreductase activity"/>
    <property type="evidence" value="ECO:0007669"/>
    <property type="project" value="InterPro"/>
</dbReference>
<feature type="domain" description="N-acetyltransferase" evidence="3">
    <location>
        <begin position="202"/>
        <end position="351"/>
    </location>
</feature>
<organism evidence="4 5">
    <name type="scientific">Candidatus Acutalibacter pullistercoris</name>
    <dbReference type="NCBI Taxonomy" id="2838418"/>
    <lineage>
        <taxon>Bacteria</taxon>
        <taxon>Bacillati</taxon>
        <taxon>Bacillota</taxon>
        <taxon>Clostridia</taxon>
        <taxon>Eubacteriales</taxon>
        <taxon>Acutalibacteraceae</taxon>
        <taxon>Acutalibacter</taxon>
    </lineage>
</organism>
<evidence type="ECO:0000259" key="3">
    <source>
        <dbReference type="PROSITE" id="PS51186"/>
    </source>
</evidence>
<name>A0A9D1YB85_9FIRM</name>
<proteinExistence type="predicted"/>
<dbReference type="EMBL" id="DXDU01000028">
    <property type="protein sequence ID" value="HIY25956.1"/>
    <property type="molecule type" value="Genomic_DNA"/>
</dbReference>
<dbReference type="GO" id="GO:0016747">
    <property type="term" value="F:acyltransferase activity, transferring groups other than amino-acyl groups"/>
    <property type="evidence" value="ECO:0007669"/>
    <property type="project" value="InterPro"/>
</dbReference>
<gene>
    <name evidence="4" type="ORF">H9838_02130</name>
</gene>
<protein>
    <submittedName>
        <fullName evidence="4">GNAT family N-acetyltransferase</fullName>
        <ecNumber evidence="4">2.3.1.-</ecNumber>
    </submittedName>
</protein>
<accession>A0A9D1YB85</accession>
<keyword evidence="4" id="KW-0808">Transferase</keyword>
<evidence type="ECO:0000256" key="1">
    <source>
        <dbReference type="ARBA" id="ARBA00022630"/>
    </source>
</evidence>
<dbReference type="PANTHER" id="PTHR43278">
    <property type="entry name" value="NAD(P)H-DEPENDENT FMN-CONTAINING OXIDOREDUCTASE YWQN-RELATED"/>
    <property type="match status" value="1"/>
</dbReference>
<dbReference type="InterPro" id="IPR005025">
    <property type="entry name" value="FMN_Rdtase-like_dom"/>
</dbReference>
<dbReference type="SUPFAM" id="SSF55729">
    <property type="entry name" value="Acyl-CoA N-acyltransferases (Nat)"/>
    <property type="match status" value="1"/>
</dbReference>
<keyword evidence="2" id="KW-0288">FMN</keyword>
<reference evidence="4" key="2">
    <citation type="submission" date="2021-04" db="EMBL/GenBank/DDBJ databases">
        <authorList>
            <person name="Gilroy R."/>
        </authorList>
    </citation>
    <scope>NUCLEOTIDE SEQUENCE</scope>
    <source>
        <strain evidence="4">1282</strain>
    </source>
</reference>
<evidence type="ECO:0000256" key="2">
    <source>
        <dbReference type="ARBA" id="ARBA00022643"/>
    </source>
</evidence>
<evidence type="ECO:0000313" key="5">
    <source>
        <dbReference type="Proteomes" id="UP000823915"/>
    </source>
</evidence>
<dbReference type="Pfam" id="PF03358">
    <property type="entry name" value="FMN_red"/>
    <property type="match status" value="1"/>
</dbReference>
<dbReference type="PANTHER" id="PTHR43278:SF4">
    <property type="entry name" value="NAD(P)H-DEPENDENT FMN-CONTAINING OXIDOREDUCTASE YWQN-RELATED"/>
    <property type="match status" value="1"/>
</dbReference>
<dbReference type="Gene3D" id="3.40.50.360">
    <property type="match status" value="1"/>
</dbReference>
<dbReference type="PROSITE" id="PS51186">
    <property type="entry name" value="GNAT"/>
    <property type="match status" value="1"/>
</dbReference>
<reference evidence="4" key="1">
    <citation type="journal article" date="2021" name="PeerJ">
        <title>Extensive microbial diversity within the chicken gut microbiome revealed by metagenomics and culture.</title>
        <authorList>
            <person name="Gilroy R."/>
            <person name="Ravi A."/>
            <person name="Getino M."/>
            <person name="Pursley I."/>
            <person name="Horton D.L."/>
            <person name="Alikhan N.F."/>
            <person name="Baker D."/>
            <person name="Gharbi K."/>
            <person name="Hall N."/>
            <person name="Watson M."/>
            <person name="Adriaenssens E.M."/>
            <person name="Foster-Nyarko E."/>
            <person name="Jarju S."/>
            <person name="Secka A."/>
            <person name="Antonio M."/>
            <person name="Oren A."/>
            <person name="Chaudhuri R.R."/>
            <person name="La Ragione R."/>
            <person name="Hildebrand F."/>
            <person name="Pallen M.J."/>
        </authorList>
    </citation>
    <scope>NUCLEOTIDE SEQUENCE</scope>
    <source>
        <strain evidence="4">1282</strain>
    </source>
</reference>
<dbReference type="InterPro" id="IPR029039">
    <property type="entry name" value="Flavoprotein-like_sf"/>
</dbReference>
<keyword evidence="4" id="KW-0012">Acyltransferase</keyword>
<dbReference type="InterPro" id="IPR051796">
    <property type="entry name" value="ISF_SsuE-like"/>
</dbReference>
<dbReference type="AlphaFoldDB" id="A0A9D1YB85"/>
<dbReference type="InterPro" id="IPR016181">
    <property type="entry name" value="Acyl_CoA_acyltransferase"/>
</dbReference>
<dbReference type="Gene3D" id="3.40.630.30">
    <property type="match status" value="1"/>
</dbReference>